<evidence type="ECO:0000256" key="1">
    <source>
        <dbReference type="ARBA" id="ARBA00004651"/>
    </source>
</evidence>
<comment type="subcellular location">
    <subcellularLocation>
        <location evidence="1">Cell membrane</location>
        <topology evidence="1">Multi-pass membrane protein</topology>
    </subcellularLocation>
</comment>
<feature type="transmembrane region" description="Helical" evidence="6">
    <location>
        <begin position="18"/>
        <end position="35"/>
    </location>
</feature>
<organism evidence="8 9">
    <name type="scientific">Candidatus Entotheonella gemina</name>
    <dbReference type="NCBI Taxonomy" id="1429439"/>
    <lineage>
        <taxon>Bacteria</taxon>
        <taxon>Pseudomonadati</taxon>
        <taxon>Nitrospinota/Tectimicrobiota group</taxon>
        <taxon>Candidatus Tectimicrobiota</taxon>
        <taxon>Candidatus Entotheonellia</taxon>
        <taxon>Candidatus Entotheonellales</taxon>
        <taxon>Candidatus Entotheonellaceae</taxon>
        <taxon>Candidatus Entotheonella</taxon>
    </lineage>
</organism>
<keyword evidence="4 6" id="KW-1133">Transmembrane helix</keyword>
<accession>W4LZT6</accession>
<keyword evidence="9" id="KW-1185">Reference proteome</keyword>
<reference evidence="8 9" key="1">
    <citation type="journal article" date="2014" name="Nature">
        <title>An environmental bacterial taxon with a large and distinct metabolic repertoire.</title>
        <authorList>
            <person name="Wilson M.C."/>
            <person name="Mori T."/>
            <person name="Ruckert C."/>
            <person name="Uria A.R."/>
            <person name="Helf M.J."/>
            <person name="Takada K."/>
            <person name="Gernert C."/>
            <person name="Steffens U.A."/>
            <person name="Heycke N."/>
            <person name="Schmitt S."/>
            <person name="Rinke C."/>
            <person name="Helfrich E.J."/>
            <person name="Brachmann A.O."/>
            <person name="Gurgui C."/>
            <person name="Wakimoto T."/>
            <person name="Kracht M."/>
            <person name="Crusemann M."/>
            <person name="Hentschel U."/>
            <person name="Abe I."/>
            <person name="Matsunaga S."/>
            <person name="Kalinowski J."/>
            <person name="Takeyama H."/>
            <person name="Piel J."/>
        </authorList>
    </citation>
    <scope>NUCLEOTIDE SEQUENCE [LARGE SCALE GENOMIC DNA]</scope>
    <source>
        <strain evidence="9">TSY2</strain>
    </source>
</reference>
<dbReference type="HOGENOM" id="CLU_1192049_0_0_7"/>
<comment type="caution">
    <text evidence="8">The sequence shown here is derived from an EMBL/GenBank/DDBJ whole genome shotgun (WGS) entry which is preliminary data.</text>
</comment>
<evidence type="ECO:0000256" key="3">
    <source>
        <dbReference type="ARBA" id="ARBA00022692"/>
    </source>
</evidence>
<dbReference type="Proteomes" id="UP000019140">
    <property type="component" value="Unassembled WGS sequence"/>
</dbReference>
<protein>
    <recommendedName>
        <fullName evidence="7">Polysaccharide chain length determinant N-terminal domain-containing protein</fullName>
    </recommendedName>
</protein>
<dbReference type="GO" id="GO:0005886">
    <property type="term" value="C:plasma membrane"/>
    <property type="evidence" value="ECO:0007669"/>
    <property type="project" value="UniProtKB-SubCell"/>
</dbReference>
<dbReference type="AlphaFoldDB" id="W4LZT6"/>
<evidence type="ECO:0000313" key="8">
    <source>
        <dbReference type="EMBL" id="ETX03413.1"/>
    </source>
</evidence>
<dbReference type="GO" id="GO:0004713">
    <property type="term" value="F:protein tyrosine kinase activity"/>
    <property type="evidence" value="ECO:0007669"/>
    <property type="project" value="TreeGrafter"/>
</dbReference>
<dbReference type="InterPro" id="IPR050445">
    <property type="entry name" value="Bact_polysacc_biosynth/exp"/>
</dbReference>
<feature type="domain" description="Polysaccharide chain length determinant N-terminal" evidence="7">
    <location>
        <begin position="13"/>
        <end position="102"/>
    </location>
</feature>
<evidence type="ECO:0000313" key="9">
    <source>
        <dbReference type="Proteomes" id="UP000019140"/>
    </source>
</evidence>
<sequence>MGAQEGFLQYYLLMFRKWLWLILSVVCVMVTVTLIDTVRTRPVYQATARLLIEREHPHIIPFDEAIGRSPVVDPMVSYSSYYQTQYKLLQSRSLAQRVIQSLQLEDHPEFSSAPTAPGIFAQIKQWPRTAIAQLVNALRPATRPAGTESAPSTPHSSHAALADQFLARLQVTPIPDTRLVDISFTAHDPALAAQVANAFARIHIDQNLETRFAASQEAVDWLNLRVQDIRTGA</sequence>
<dbReference type="Pfam" id="PF02706">
    <property type="entry name" value="Wzz"/>
    <property type="match status" value="1"/>
</dbReference>
<dbReference type="PANTHER" id="PTHR32309:SF13">
    <property type="entry name" value="FERRIC ENTEROBACTIN TRANSPORT PROTEIN FEPE"/>
    <property type="match status" value="1"/>
</dbReference>
<dbReference type="PANTHER" id="PTHR32309">
    <property type="entry name" value="TYROSINE-PROTEIN KINASE"/>
    <property type="match status" value="1"/>
</dbReference>
<evidence type="ECO:0000256" key="6">
    <source>
        <dbReference type="SAM" id="Phobius"/>
    </source>
</evidence>
<name>W4LZT6_9BACT</name>
<gene>
    <name evidence="8" type="ORF">ETSY2_33575</name>
</gene>
<dbReference type="InterPro" id="IPR003856">
    <property type="entry name" value="LPS_length_determ_N"/>
</dbReference>
<evidence type="ECO:0000256" key="5">
    <source>
        <dbReference type="ARBA" id="ARBA00023136"/>
    </source>
</evidence>
<proteinExistence type="predicted"/>
<feature type="non-terminal residue" evidence="8">
    <location>
        <position position="233"/>
    </location>
</feature>
<evidence type="ECO:0000259" key="7">
    <source>
        <dbReference type="Pfam" id="PF02706"/>
    </source>
</evidence>
<keyword evidence="5 6" id="KW-0472">Membrane</keyword>
<keyword evidence="2" id="KW-1003">Cell membrane</keyword>
<dbReference type="EMBL" id="AZHX01001437">
    <property type="protein sequence ID" value="ETX03413.1"/>
    <property type="molecule type" value="Genomic_DNA"/>
</dbReference>
<keyword evidence="3 6" id="KW-0812">Transmembrane</keyword>
<evidence type="ECO:0000256" key="4">
    <source>
        <dbReference type="ARBA" id="ARBA00022989"/>
    </source>
</evidence>
<evidence type="ECO:0000256" key="2">
    <source>
        <dbReference type="ARBA" id="ARBA00022475"/>
    </source>
</evidence>